<comment type="caution">
    <text evidence="1">The sequence shown here is derived from an EMBL/GenBank/DDBJ whole genome shotgun (WGS) entry which is preliminary data.</text>
</comment>
<dbReference type="Proteomes" id="UP000445696">
    <property type="component" value="Unassembled WGS sequence"/>
</dbReference>
<accession>A0A845MJG4</accession>
<keyword evidence="2" id="KW-1185">Reference proteome</keyword>
<evidence type="ECO:0000313" key="1">
    <source>
        <dbReference type="EMBL" id="MZR24078.1"/>
    </source>
</evidence>
<protein>
    <submittedName>
        <fullName evidence="1">Uncharacterized protein</fullName>
    </submittedName>
</protein>
<proteinExistence type="predicted"/>
<evidence type="ECO:0000313" key="2">
    <source>
        <dbReference type="Proteomes" id="UP000445696"/>
    </source>
</evidence>
<gene>
    <name evidence="1" type="ORF">GQF03_17220</name>
</gene>
<reference evidence="1 2" key="1">
    <citation type="journal article" date="2014" name="Int. J. Syst. Evol. Microbiol.">
        <title>Sneathiella chungangensis sp. nov., isolated from a marine sand, and emended description of the genus Sneathiella.</title>
        <authorList>
            <person name="Siamphan C."/>
            <person name="Kim H."/>
            <person name="Lee J.S."/>
            <person name="Kim W."/>
        </authorList>
    </citation>
    <scope>NUCLEOTIDE SEQUENCE [LARGE SCALE GENOMIC DNA]</scope>
    <source>
        <strain evidence="1 2">KCTC 32476</strain>
    </source>
</reference>
<name>A0A845MJG4_9PROT</name>
<dbReference type="AlphaFoldDB" id="A0A845MJG4"/>
<sequence length="81" mass="9101">MNDLLQSHSIEKISLADIESGIREGRRMRSEELRRLSGCASAFVRKEFLELGRVAAKAGKAALHGLEAMTLRMQQSRVHHD</sequence>
<dbReference type="EMBL" id="WTVA01000015">
    <property type="protein sequence ID" value="MZR24078.1"/>
    <property type="molecule type" value="Genomic_DNA"/>
</dbReference>
<dbReference type="RefSeq" id="WP_161340537.1">
    <property type="nucleotide sequence ID" value="NZ_JBHSDG010000003.1"/>
</dbReference>
<organism evidence="1 2">
    <name type="scientific">Sneathiella chungangensis</name>
    <dbReference type="NCBI Taxonomy" id="1418234"/>
    <lineage>
        <taxon>Bacteria</taxon>
        <taxon>Pseudomonadati</taxon>
        <taxon>Pseudomonadota</taxon>
        <taxon>Alphaproteobacteria</taxon>
        <taxon>Sneathiellales</taxon>
        <taxon>Sneathiellaceae</taxon>
        <taxon>Sneathiella</taxon>
    </lineage>
</organism>